<organism evidence="2 3">
    <name type="scientific">Pseudomonas putida</name>
    <name type="common">Arthrobacter siderocapsulatus</name>
    <dbReference type="NCBI Taxonomy" id="303"/>
    <lineage>
        <taxon>Bacteria</taxon>
        <taxon>Pseudomonadati</taxon>
        <taxon>Pseudomonadota</taxon>
        <taxon>Gammaproteobacteria</taxon>
        <taxon>Pseudomonadales</taxon>
        <taxon>Pseudomonadaceae</taxon>
        <taxon>Pseudomonas</taxon>
    </lineage>
</organism>
<feature type="domain" description="Suppressor of fused-like" evidence="1">
    <location>
        <begin position="31"/>
        <end position="123"/>
    </location>
</feature>
<dbReference type="Proteomes" id="UP000193675">
    <property type="component" value="Unassembled WGS sequence"/>
</dbReference>
<protein>
    <recommendedName>
        <fullName evidence="1">Suppressor of fused-like domain-containing protein</fullName>
    </recommendedName>
</protein>
<dbReference type="OrthoDB" id="6045078at2"/>
<proteinExistence type="predicted"/>
<dbReference type="EMBL" id="NBWC01000024">
    <property type="protein sequence ID" value="ORL63003.1"/>
    <property type="molecule type" value="Genomic_DNA"/>
</dbReference>
<gene>
    <name evidence="2" type="ORF">B7H17_16780</name>
</gene>
<reference evidence="2 3" key="1">
    <citation type="submission" date="2017-04" db="EMBL/GenBank/DDBJ databases">
        <title>Presence of VIM-2 positive Pseudomonas species in chickens and their surrounding environment.</title>
        <authorList>
            <person name="Zhang R."/>
        </authorList>
    </citation>
    <scope>NUCLEOTIDE SEQUENCE [LARGE SCALE GENOMIC DNA]</scope>
    <source>
        <strain evidence="2 3">DZ-C18</strain>
    </source>
</reference>
<name>A0A1X0ZTF1_PSEPU</name>
<dbReference type="AlphaFoldDB" id="A0A1X0ZTF1"/>
<comment type="caution">
    <text evidence="2">The sequence shown here is derived from an EMBL/GenBank/DDBJ whole genome shotgun (WGS) entry which is preliminary data.</text>
</comment>
<accession>A0A1X0ZTF1</accession>
<sequence>MNSARGWSLCRSIDSRNLLGECGSVGCVSYQKQQAAVMPGDVVREIFSEYLVRPKMPHIYLTIPFMWNDSYFPELQYSNFKVNWLQCIAIHEEERVFIERYGGDVFDNLLFEQEINTLDCNRPRIVFPDKLFLRAHELYRCCRAVDRIWIG</sequence>
<evidence type="ECO:0000259" key="1">
    <source>
        <dbReference type="Pfam" id="PF05076"/>
    </source>
</evidence>
<dbReference type="InterPro" id="IPR020941">
    <property type="entry name" value="SUFU-like_domain"/>
</dbReference>
<dbReference type="Pfam" id="PF05076">
    <property type="entry name" value="SUFU"/>
    <property type="match status" value="1"/>
</dbReference>
<evidence type="ECO:0000313" key="2">
    <source>
        <dbReference type="EMBL" id="ORL63003.1"/>
    </source>
</evidence>
<evidence type="ECO:0000313" key="3">
    <source>
        <dbReference type="Proteomes" id="UP000193675"/>
    </source>
</evidence>